<dbReference type="InterPro" id="IPR026350">
    <property type="entry name" value="GxxExxY"/>
</dbReference>
<dbReference type="EMBL" id="DF968183">
    <property type="protein sequence ID" value="GAP44349.1"/>
    <property type="molecule type" value="Genomic_DNA"/>
</dbReference>
<accession>A0A0S7BUX9</accession>
<dbReference type="AlphaFoldDB" id="A0A0S7BUX9"/>
<evidence type="ECO:0000313" key="2">
    <source>
        <dbReference type="Proteomes" id="UP000053091"/>
    </source>
</evidence>
<protein>
    <submittedName>
        <fullName evidence="1">GxxExxY protein</fullName>
    </submittedName>
</protein>
<dbReference type="STRING" id="1678841.TBC1_12151"/>
<evidence type="ECO:0000313" key="1">
    <source>
        <dbReference type="EMBL" id="GAP44349.1"/>
    </source>
</evidence>
<name>A0A0S7BUX9_9BACT</name>
<reference evidence="1" key="1">
    <citation type="journal article" date="2015" name="Genome Announc.">
        <title>Draft Genome Sequence of Bacteroidales Strain TBC1, a Novel Isolate from a Methanogenic Wastewater Treatment System.</title>
        <authorList>
            <person name="Tourlousse D.M."/>
            <person name="Matsuura N."/>
            <person name="Sun L."/>
            <person name="Toyonaga M."/>
            <person name="Kuroda K."/>
            <person name="Ohashi A."/>
            <person name="Cruz R."/>
            <person name="Yamaguchi T."/>
            <person name="Sekiguchi Y."/>
        </authorList>
    </citation>
    <scope>NUCLEOTIDE SEQUENCE [LARGE SCALE GENOMIC DNA]</scope>
    <source>
        <strain evidence="1">TBC1</strain>
    </source>
</reference>
<dbReference type="OrthoDB" id="1119698at2"/>
<proteinExistence type="predicted"/>
<dbReference type="Pfam" id="PF13366">
    <property type="entry name" value="PDDEXK_3"/>
    <property type="match status" value="1"/>
</dbReference>
<keyword evidence="2" id="KW-1185">Reference proteome</keyword>
<dbReference type="NCBIfam" id="TIGR04256">
    <property type="entry name" value="GxxExxY"/>
    <property type="match status" value="1"/>
</dbReference>
<sequence>MNRAELNKLHTRIFEAASEVYSELGQGLDVQIYHTCFLHELRLKGLLFKRDVAFPVYYKDIKTSKEIIVDILVENQAIVEIQSEREISLLQLHSLQSKLKISGKRMGIIITFNAPGVIEGYRKVLNNL</sequence>
<organism evidence="1">
    <name type="scientific">Lentimicrobium saccharophilum</name>
    <dbReference type="NCBI Taxonomy" id="1678841"/>
    <lineage>
        <taxon>Bacteria</taxon>
        <taxon>Pseudomonadati</taxon>
        <taxon>Bacteroidota</taxon>
        <taxon>Bacteroidia</taxon>
        <taxon>Bacteroidales</taxon>
        <taxon>Lentimicrobiaceae</taxon>
        <taxon>Lentimicrobium</taxon>
    </lineage>
</organism>
<dbReference type="Proteomes" id="UP000053091">
    <property type="component" value="Unassembled WGS sequence"/>
</dbReference>
<dbReference type="RefSeq" id="WP_062043480.1">
    <property type="nucleotide sequence ID" value="NZ_DF968183.1"/>
</dbReference>
<gene>
    <name evidence="1" type="ORF">TBC1_12151</name>
</gene>